<dbReference type="InterPro" id="IPR056798">
    <property type="entry name" value="ADH_Fe_C"/>
</dbReference>
<feature type="domain" description="Alcohol dehydrogenase iron-type/glycerol dehydrogenase GldA" evidence="5">
    <location>
        <begin position="28"/>
        <end position="192"/>
    </location>
</feature>
<dbReference type="InterPro" id="IPR001670">
    <property type="entry name" value="ADH_Fe/GldA"/>
</dbReference>
<evidence type="ECO:0000256" key="2">
    <source>
        <dbReference type="ARBA" id="ARBA00007358"/>
    </source>
</evidence>
<dbReference type="Proteomes" id="UP001447008">
    <property type="component" value="Unassembled WGS sequence"/>
</dbReference>
<protein>
    <submittedName>
        <fullName evidence="7">Iron-containing alcohol dehydrogenase</fullName>
    </submittedName>
</protein>
<dbReference type="SUPFAM" id="SSF56796">
    <property type="entry name" value="Dehydroquinate synthase-like"/>
    <property type="match status" value="1"/>
</dbReference>
<dbReference type="CDD" id="cd08189">
    <property type="entry name" value="Fe-ADH-like"/>
    <property type="match status" value="1"/>
</dbReference>
<evidence type="ECO:0000256" key="4">
    <source>
        <dbReference type="ARBA" id="ARBA00023027"/>
    </source>
</evidence>
<sequence>MAAQHLFYRMYHLGLRLAAMLLPIPEPHVFHGDKAIEQWLAHLRAQKCQRILLVSDPGIIALDLHAQLKEQLLANDIEVIIYSELGANPSIEQIEQGVRCYQASRCDTLLAIGGGSAMDCAKLIAARIARPNKSLRQMQGLFKVLRTLPPVYVVPTTAGTGSEVTVAAVVSDTERKIKFSINDLCLVPKGVLFLPELTTGLPPALTASTGIDALTHALEAYIGINATAYTRDKSEKAVALILDALPRAYHHPDDLGARTDMLWAAMFAGQAFTRTSVGYVHAIAHQLGAFYGLGHGLANALALRPILDFYGERVDASLEQLAKQTLGEQSNASQLRDRIYALLDELAIPPFIADLKAEDIPLIAKQALAEAHPDYPVPCFMTQQEMENLLRSLLPNKEPKT</sequence>
<proteinExistence type="inferred from homology"/>
<organism evidence="7 8">
    <name type="scientific">Pseudoalteromonas qingdaonensis</name>
    <dbReference type="NCBI Taxonomy" id="3131913"/>
    <lineage>
        <taxon>Bacteria</taxon>
        <taxon>Pseudomonadati</taxon>
        <taxon>Pseudomonadota</taxon>
        <taxon>Gammaproteobacteria</taxon>
        <taxon>Alteromonadales</taxon>
        <taxon>Pseudoalteromonadaceae</taxon>
        <taxon>Pseudoalteromonas</taxon>
    </lineage>
</organism>
<evidence type="ECO:0000313" key="8">
    <source>
        <dbReference type="Proteomes" id="UP001447008"/>
    </source>
</evidence>
<dbReference type="EMBL" id="JBCGCU010000004">
    <property type="protein sequence ID" value="MEM0514876.1"/>
    <property type="molecule type" value="Genomic_DNA"/>
</dbReference>
<dbReference type="Gene3D" id="3.40.50.1970">
    <property type="match status" value="1"/>
</dbReference>
<dbReference type="InterPro" id="IPR039697">
    <property type="entry name" value="Alcohol_dehydrogenase_Fe"/>
</dbReference>
<comment type="similarity">
    <text evidence="2">Belongs to the iron-containing alcohol dehydrogenase family.</text>
</comment>
<keyword evidence="3" id="KW-0560">Oxidoreductase</keyword>
<feature type="domain" description="Fe-containing alcohol dehydrogenase-like C-terminal" evidence="6">
    <location>
        <begin position="206"/>
        <end position="393"/>
    </location>
</feature>
<comment type="caution">
    <text evidence="7">The sequence shown here is derived from an EMBL/GenBank/DDBJ whole genome shotgun (WGS) entry which is preliminary data.</text>
</comment>
<dbReference type="Gene3D" id="1.20.1090.10">
    <property type="entry name" value="Dehydroquinate synthase-like - alpha domain"/>
    <property type="match status" value="1"/>
</dbReference>
<evidence type="ECO:0000313" key="7">
    <source>
        <dbReference type="EMBL" id="MEM0514876.1"/>
    </source>
</evidence>
<comment type="cofactor">
    <cofactor evidence="1">
        <name>Fe cation</name>
        <dbReference type="ChEBI" id="CHEBI:24875"/>
    </cofactor>
</comment>
<evidence type="ECO:0000256" key="1">
    <source>
        <dbReference type="ARBA" id="ARBA00001962"/>
    </source>
</evidence>
<dbReference type="PANTHER" id="PTHR11496:SF102">
    <property type="entry name" value="ALCOHOL DEHYDROGENASE 4"/>
    <property type="match status" value="1"/>
</dbReference>
<dbReference type="PROSITE" id="PS00060">
    <property type="entry name" value="ADH_IRON_2"/>
    <property type="match status" value="1"/>
</dbReference>
<evidence type="ECO:0000259" key="6">
    <source>
        <dbReference type="Pfam" id="PF25137"/>
    </source>
</evidence>
<dbReference type="Pfam" id="PF25137">
    <property type="entry name" value="ADH_Fe_C"/>
    <property type="match status" value="1"/>
</dbReference>
<dbReference type="InterPro" id="IPR018211">
    <property type="entry name" value="ADH_Fe_CS"/>
</dbReference>
<accession>A0ABU9MUB6</accession>
<dbReference type="Pfam" id="PF00465">
    <property type="entry name" value="Fe-ADH"/>
    <property type="match status" value="1"/>
</dbReference>
<gene>
    <name evidence="7" type="ORF">WCN91_05455</name>
</gene>
<evidence type="ECO:0000259" key="5">
    <source>
        <dbReference type="Pfam" id="PF00465"/>
    </source>
</evidence>
<dbReference type="RefSeq" id="WP_342677045.1">
    <property type="nucleotide sequence ID" value="NZ_JBCGCU010000004.1"/>
</dbReference>
<reference evidence="7 8" key="1">
    <citation type="submission" date="2024-03" db="EMBL/GenBank/DDBJ databases">
        <title>Pseudoalteromonas qingdaonensis sp. nov., isolated from the intestines of marine benthic organisms.</title>
        <authorList>
            <person name="Lin X."/>
            <person name="Fang S."/>
            <person name="Hu X."/>
        </authorList>
    </citation>
    <scope>NUCLEOTIDE SEQUENCE [LARGE SCALE GENOMIC DNA]</scope>
    <source>
        <strain evidence="7 8">YIC-827</strain>
    </source>
</reference>
<keyword evidence="4" id="KW-0520">NAD</keyword>
<keyword evidence="8" id="KW-1185">Reference proteome</keyword>
<name>A0ABU9MUB6_9GAMM</name>
<dbReference type="PANTHER" id="PTHR11496">
    <property type="entry name" value="ALCOHOL DEHYDROGENASE"/>
    <property type="match status" value="1"/>
</dbReference>
<evidence type="ECO:0000256" key="3">
    <source>
        <dbReference type="ARBA" id="ARBA00023002"/>
    </source>
</evidence>